<gene>
    <name evidence="2" type="ORF">F0562_010435</name>
</gene>
<reference evidence="2 3" key="1">
    <citation type="submission" date="2019-09" db="EMBL/GenBank/DDBJ databases">
        <title>A chromosome-level genome assembly of the Chinese tupelo Nyssa sinensis.</title>
        <authorList>
            <person name="Yang X."/>
            <person name="Kang M."/>
            <person name="Yang Y."/>
            <person name="Xiong H."/>
            <person name="Wang M."/>
            <person name="Zhang Z."/>
            <person name="Wang Z."/>
            <person name="Wu H."/>
            <person name="Ma T."/>
            <person name="Liu J."/>
            <person name="Xi Z."/>
        </authorList>
    </citation>
    <scope>NUCLEOTIDE SEQUENCE [LARGE SCALE GENOMIC DNA]</scope>
    <source>
        <strain evidence="2">J267</strain>
        <tissue evidence="2">Leaf</tissue>
    </source>
</reference>
<dbReference type="Proteomes" id="UP000325577">
    <property type="component" value="Linkage Group LG4"/>
</dbReference>
<evidence type="ECO:0000313" key="3">
    <source>
        <dbReference type="Proteomes" id="UP000325577"/>
    </source>
</evidence>
<organism evidence="2 3">
    <name type="scientific">Nyssa sinensis</name>
    <dbReference type="NCBI Taxonomy" id="561372"/>
    <lineage>
        <taxon>Eukaryota</taxon>
        <taxon>Viridiplantae</taxon>
        <taxon>Streptophyta</taxon>
        <taxon>Embryophyta</taxon>
        <taxon>Tracheophyta</taxon>
        <taxon>Spermatophyta</taxon>
        <taxon>Magnoliopsida</taxon>
        <taxon>eudicotyledons</taxon>
        <taxon>Gunneridae</taxon>
        <taxon>Pentapetalae</taxon>
        <taxon>asterids</taxon>
        <taxon>Cornales</taxon>
        <taxon>Nyssaceae</taxon>
        <taxon>Nyssa</taxon>
    </lineage>
</organism>
<proteinExistence type="predicted"/>
<keyword evidence="3" id="KW-1185">Reference proteome</keyword>
<dbReference type="AlphaFoldDB" id="A0A5J5A1R8"/>
<name>A0A5J5A1R8_9ASTE</name>
<protein>
    <submittedName>
        <fullName evidence="2">Uncharacterized protein</fullName>
    </submittedName>
</protein>
<accession>A0A5J5A1R8</accession>
<sequence>MGLNPKHSLQGLSPSCIRNRPDPTDLDGNLVTASVSSESFTYGNDKADMSLLASNYENGGLRILGVIDWGPLDENEATKRGEMLTAIDLYMTAVAVFGGVDILFNLFTDSTLDGSCRLRYSGHDQICEKERNPSSFCPLRWRLKSKVGFAEERNGESVARDGAGAEPSFMHKGGLECVIAPQHEHDSLVLGQTVYMRLHSGRRIHRPLPRL</sequence>
<feature type="region of interest" description="Disordered" evidence="1">
    <location>
        <begin position="1"/>
        <end position="20"/>
    </location>
</feature>
<evidence type="ECO:0000313" key="2">
    <source>
        <dbReference type="EMBL" id="KAA8524134.1"/>
    </source>
</evidence>
<evidence type="ECO:0000256" key="1">
    <source>
        <dbReference type="SAM" id="MobiDB-lite"/>
    </source>
</evidence>
<dbReference type="EMBL" id="CM018047">
    <property type="protein sequence ID" value="KAA8524134.1"/>
    <property type="molecule type" value="Genomic_DNA"/>
</dbReference>